<dbReference type="GO" id="GO:0018741">
    <property type="term" value="F:linear primary-alkylsulfatase activity"/>
    <property type="evidence" value="ECO:0007669"/>
    <property type="project" value="InterPro"/>
</dbReference>
<dbReference type="PANTHER" id="PTHR43223:SF1">
    <property type="entry name" value="ALKYL_ARYL-SULFATASE BDS1"/>
    <property type="match status" value="1"/>
</dbReference>
<dbReference type="InterPro" id="IPR001279">
    <property type="entry name" value="Metallo-B-lactamas"/>
</dbReference>
<evidence type="ECO:0000259" key="5">
    <source>
        <dbReference type="SMART" id="SM00849"/>
    </source>
</evidence>
<keyword evidence="2" id="KW-0378">Hydrolase</keyword>
<dbReference type="CDD" id="cd07710">
    <property type="entry name" value="arylsulfatase_Sdsa1-like_MBL-fold"/>
    <property type="match status" value="1"/>
</dbReference>
<dbReference type="SMART" id="SM00849">
    <property type="entry name" value="Lactamase_B"/>
    <property type="match status" value="1"/>
</dbReference>
<dbReference type="PANTHER" id="PTHR43223">
    <property type="entry name" value="ALKYL/ARYL-SULFATASE"/>
    <property type="match status" value="1"/>
</dbReference>
<keyword evidence="7" id="KW-1185">Reference proteome</keyword>
<evidence type="ECO:0000256" key="1">
    <source>
        <dbReference type="ARBA" id="ARBA00022723"/>
    </source>
</evidence>
<dbReference type="GO" id="GO:0046872">
    <property type="term" value="F:metal ion binding"/>
    <property type="evidence" value="ECO:0007669"/>
    <property type="project" value="UniProtKB-KW"/>
</dbReference>
<reference evidence="6" key="1">
    <citation type="journal article" date="2020" name="Stud. Mycol.">
        <title>101 Dothideomycetes genomes: a test case for predicting lifestyles and emergence of pathogens.</title>
        <authorList>
            <person name="Haridas S."/>
            <person name="Albert R."/>
            <person name="Binder M."/>
            <person name="Bloem J."/>
            <person name="Labutti K."/>
            <person name="Salamov A."/>
            <person name="Andreopoulos B."/>
            <person name="Baker S."/>
            <person name="Barry K."/>
            <person name="Bills G."/>
            <person name="Bluhm B."/>
            <person name="Cannon C."/>
            <person name="Castanera R."/>
            <person name="Culley D."/>
            <person name="Daum C."/>
            <person name="Ezra D."/>
            <person name="Gonzalez J."/>
            <person name="Henrissat B."/>
            <person name="Kuo A."/>
            <person name="Liang C."/>
            <person name="Lipzen A."/>
            <person name="Lutzoni F."/>
            <person name="Magnuson J."/>
            <person name="Mondo S."/>
            <person name="Nolan M."/>
            <person name="Ohm R."/>
            <person name="Pangilinan J."/>
            <person name="Park H.-J."/>
            <person name="Ramirez L."/>
            <person name="Alfaro M."/>
            <person name="Sun H."/>
            <person name="Tritt A."/>
            <person name="Yoshinaga Y."/>
            <person name="Zwiers L.-H."/>
            <person name="Turgeon B."/>
            <person name="Goodwin S."/>
            <person name="Spatafora J."/>
            <person name="Crous P."/>
            <person name="Grigoriev I."/>
        </authorList>
    </citation>
    <scope>NUCLEOTIDE SEQUENCE</scope>
    <source>
        <strain evidence="6">ATCC 36951</strain>
    </source>
</reference>
<organism evidence="6 7">
    <name type="scientific">Zasmidium cellare ATCC 36951</name>
    <dbReference type="NCBI Taxonomy" id="1080233"/>
    <lineage>
        <taxon>Eukaryota</taxon>
        <taxon>Fungi</taxon>
        <taxon>Dikarya</taxon>
        <taxon>Ascomycota</taxon>
        <taxon>Pezizomycotina</taxon>
        <taxon>Dothideomycetes</taxon>
        <taxon>Dothideomycetidae</taxon>
        <taxon>Mycosphaerellales</taxon>
        <taxon>Mycosphaerellaceae</taxon>
        <taxon>Zasmidium</taxon>
    </lineage>
</organism>
<dbReference type="Gene3D" id="3.60.15.30">
    <property type="entry name" value="Metallo-beta-lactamase domain"/>
    <property type="match status" value="1"/>
</dbReference>
<dbReference type="RefSeq" id="XP_033663969.1">
    <property type="nucleotide sequence ID" value="XM_033817957.1"/>
</dbReference>
<dbReference type="SUPFAM" id="SSF55718">
    <property type="entry name" value="SCP-like"/>
    <property type="match status" value="1"/>
</dbReference>
<dbReference type="InterPro" id="IPR038536">
    <property type="entry name" value="Alkyl/aryl-sulf_dimr_sf"/>
</dbReference>
<dbReference type="Gene3D" id="3.30.1050.10">
    <property type="entry name" value="SCP2 sterol-binding domain"/>
    <property type="match status" value="1"/>
</dbReference>
<dbReference type="Gene3D" id="1.25.40.880">
    <property type="entry name" value="Alkyl sulfatase, dimerisation domain"/>
    <property type="match status" value="1"/>
</dbReference>
<keyword evidence="1" id="KW-0479">Metal-binding</keyword>
<dbReference type="Pfam" id="PF14864">
    <property type="entry name" value="Alkyl_sulf_C"/>
    <property type="match status" value="1"/>
</dbReference>
<evidence type="ECO:0000256" key="3">
    <source>
        <dbReference type="ARBA" id="ARBA00022833"/>
    </source>
</evidence>
<dbReference type="EMBL" id="ML993610">
    <property type="protein sequence ID" value="KAF2163080.1"/>
    <property type="molecule type" value="Genomic_DNA"/>
</dbReference>
<dbReference type="GeneID" id="54571229"/>
<evidence type="ECO:0000313" key="6">
    <source>
        <dbReference type="EMBL" id="KAF2163080.1"/>
    </source>
</evidence>
<dbReference type="InterPro" id="IPR052195">
    <property type="entry name" value="Bact_Alkyl/Aryl-Sulfatase"/>
</dbReference>
<evidence type="ECO:0000313" key="7">
    <source>
        <dbReference type="Proteomes" id="UP000799537"/>
    </source>
</evidence>
<dbReference type="FunFam" id="3.60.15.30:FF:000001">
    <property type="entry name" value="Alkyl/aryl-sulfatase BDS1"/>
    <property type="match status" value="1"/>
</dbReference>
<sequence length="596" mass="65918">MSRSTAQPSFQDNADFKDADRGHVASLETCRFKNKDGQIVWNNEDYAFLQGDCPSTVHPKLWRQGQLNTKQGLFEVTTGVYQVRGFDISNMTLIEGKTGVIVLDVLASTECAAAALDFYRSHRGNRAVEAVIYSHSHYDHFGGAQGVLSTATDNEPQIPILASAGFMDAVLKENIVAGPAMRRRAVYMFGGSLPIGPEAHVGCGLGTAASSGTTIILPPNDTIVATGDVRLIDGVKLMFQMVPETEAPCETNVFLPDQRAVYIAECATHTMHNIITLRGAQVRDAKKWSKHLDETLDLYSHDVDVIFSGHYWPTWGHDNIVEFISDQRDLYGYMHDQTVRLMNKGMTGTEIAEQLQLPPALQKQWYAGEYYGCLSQNVKGIYQRYMTWFDGNPANLWKHPPKEEGTRYVDCMGGPSIVIKKARDFADAGDLRFAATLLDHVVAAEPSNEQEQHELASVYERLGFGAENAELRSKSQVITPQNVIAINPQSTVEDWLDALSLQIDGPEAWKTCLQTILINVPDEKTSWVLTLRNGTLTCRRRALGSPLSSKPPNLTMTVSKSEVYDMIANGNIDAAKSTSQGKMEAMITLLELCNFV</sequence>
<dbReference type="InterPro" id="IPR044097">
    <property type="entry name" value="Bds1/SdsA1_MBL-fold"/>
</dbReference>
<dbReference type="AlphaFoldDB" id="A0A6A6CA25"/>
<protein>
    <recommendedName>
        <fullName evidence="5">Metallo-beta-lactamase domain-containing protein</fullName>
    </recommendedName>
</protein>
<evidence type="ECO:0000256" key="2">
    <source>
        <dbReference type="ARBA" id="ARBA00022801"/>
    </source>
</evidence>
<feature type="domain" description="Metallo-beta-lactamase" evidence="5">
    <location>
        <begin position="88"/>
        <end position="310"/>
    </location>
</feature>
<dbReference type="Pfam" id="PF00753">
    <property type="entry name" value="Lactamase_B"/>
    <property type="match status" value="1"/>
</dbReference>
<keyword evidence="3" id="KW-0862">Zinc</keyword>
<dbReference type="GO" id="GO:0018909">
    <property type="term" value="P:dodecyl sulfate metabolic process"/>
    <property type="evidence" value="ECO:0007669"/>
    <property type="project" value="InterPro"/>
</dbReference>
<gene>
    <name evidence="6" type="ORF">M409DRAFT_68712</name>
</gene>
<dbReference type="SUPFAM" id="SSF56281">
    <property type="entry name" value="Metallo-hydrolase/oxidoreductase"/>
    <property type="match status" value="1"/>
</dbReference>
<dbReference type="Proteomes" id="UP000799537">
    <property type="component" value="Unassembled WGS sequence"/>
</dbReference>
<proteinExistence type="inferred from homology"/>
<dbReference type="GO" id="GO:0046983">
    <property type="term" value="F:protein dimerization activity"/>
    <property type="evidence" value="ECO:0007669"/>
    <property type="project" value="InterPro"/>
</dbReference>
<name>A0A6A6CA25_ZASCE</name>
<dbReference type="OrthoDB" id="449487at2759"/>
<evidence type="ECO:0000256" key="4">
    <source>
        <dbReference type="ARBA" id="ARBA00033751"/>
    </source>
</evidence>
<dbReference type="InterPro" id="IPR036866">
    <property type="entry name" value="RibonucZ/Hydroxyglut_hydro"/>
</dbReference>
<dbReference type="InterPro" id="IPR029228">
    <property type="entry name" value="Alkyl_sulf_dimr"/>
</dbReference>
<comment type="similarity">
    <text evidence="4">Belongs to the metallo-beta-lactamase superfamily. Type III sulfatase family.</text>
</comment>
<dbReference type="Pfam" id="PF14863">
    <property type="entry name" value="Alkyl_sulf_dimr"/>
    <property type="match status" value="1"/>
</dbReference>
<dbReference type="InterPro" id="IPR029229">
    <property type="entry name" value="Alkyl_sulf_C"/>
</dbReference>
<dbReference type="InterPro" id="IPR036527">
    <property type="entry name" value="SCP2_sterol-bd_dom_sf"/>
</dbReference>
<accession>A0A6A6CA25</accession>